<evidence type="ECO:0000256" key="1">
    <source>
        <dbReference type="ARBA" id="ARBA00001282"/>
    </source>
</evidence>
<dbReference type="InterPro" id="IPR034683">
    <property type="entry name" value="IspD/TarI"/>
</dbReference>
<dbReference type="PANTHER" id="PTHR32125">
    <property type="entry name" value="2-C-METHYL-D-ERYTHRITOL 4-PHOSPHATE CYTIDYLYLTRANSFERASE, CHLOROPLASTIC"/>
    <property type="match status" value="1"/>
</dbReference>
<dbReference type="FunFam" id="3.90.550.10:FF:000003">
    <property type="entry name" value="2-C-methyl-D-erythritol 4-phosphate cytidylyltransferase"/>
    <property type="match status" value="1"/>
</dbReference>
<dbReference type="InterPro" id="IPR050088">
    <property type="entry name" value="IspD/TarI_cytidylyltransf_bact"/>
</dbReference>
<dbReference type="PROSITE" id="PS01295">
    <property type="entry name" value="ISPD"/>
    <property type="match status" value="1"/>
</dbReference>
<dbReference type="HAMAP" id="MF_00108">
    <property type="entry name" value="IspD"/>
    <property type="match status" value="1"/>
</dbReference>
<dbReference type="KEGG" id="bse:Bsel_0087"/>
<evidence type="ECO:0000256" key="6">
    <source>
        <dbReference type="ARBA" id="ARBA00023229"/>
    </source>
</evidence>
<keyword evidence="6 7" id="KW-0414">Isoprene biosynthesis</keyword>
<dbReference type="InterPro" id="IPR029044">
    <property type="entry name" value="Nucleotide-diphossugar_trans"/>
</dbReference>
<keyword evidence="9" id="KW-1185">Reference proteome</keyword>
<comment type="similarity">
    <text evidence="3 7">Belongs to the IspD/TarI cytidylyltransferase family. IspD subfamily.</text>
</comment>
<name>D6XV78_BACIE</name>
<dbReference type="Pfam" id="PF01128">
    <property type="entry name" value="IspD"/>
    <property type="match status" value="1"/>
</dbReference>
<evidence type="ECO:0000256" key="7">
    <source>
        <dbReference type="HAMAP-Rule" id="MF_00108"/>
    </source>
</evidence>
<sequence length="234" mass="25506">MKPYKAVIPAAGQGSRMKAGHNKQFIHIGHDPLLVHTLRVFQEDSSCQGIVVSVNPSEMASVQTLIDEAGITKVETLTAGGKERQESVYLGLKKLSGNPVVLIHDGARPFIDQGAIKRLTAAVEPGVGVVVGVPVKDTIKRTREHIVQETLKRDELWSIQTPQGFLLTDILAAHAHAEEQGFPATDDASVFEFSGRPVKVVEGNYANIKVTTPEDLIFAEAILRSRSKNQQEKE</sequence>
<dbReference type="HOGENOM" id="CLU_061281_2_2_9"/>
<evidence type="ECO:0000256" key="4">
    <source>
        <dbReference type="ARBA" id="ARBA00022679"/>
    </source>
</evidence>
<protein>
    <recommendedName>
        <fullName evidence="7">2-C-methyl-D-erythritol 4-phosphate cytidylyltransferase</fullName>
        <ecNumber evidence="7">2.7.7.60</ecNumber>
    </recommendedName>
    <alternativeName>
        <fullName evidence="7">4-diphosphocytidyl-2C-methyl-D-erythritol synthase</fullName>
    </alternativeName>
    <alternativeName>
        <fullName evidence="7">MEP cytidylyltransferase</fullName>
        <shortName evidence="7">MCT</shortName>
    </alternativeName>
</protein>
<comment type="function">
    <text evidence="7">Catalyzes the formation of 4-diphosphocytidyl-2-C-methyl-D-erythritol from CTP and 2-C-methyl-D-erythritol 4-phosphate (MEP).</text>
</comment>
<dbReference type="Proteomes" id="UP000000271">
    <property type="component" value="Chromosome"/>
</dbReference>
<evidence type="ECO:0000256" key="5">
    <source>
        <dbReference type="ARBA" id="ARBA00022695"/>
    </source>
</evidence>
<comment type="catalytic activity">
    <reaction evidence="1 7">
        <text>2-C-methyl-D-erythritol 4-phosphate + CTP + H(+) = 4-CDP-2-C-methyl-D-erythritol + diphosphate</text>
        <dbReference type="Rhea" id="RHEA:13429"/>
        <dbReference type="ChEBI" id="CHEBI:15378"/>
        <dbReference type="ChEBI" id="CHEBI:33019"/>
        <dbReference type="ChEBI" id="CHEBI:37563"/>
        <dbReference type="ChEBI" id="CHEBI:57823"/>
        <dbReference type="ChEBI" id="CHEBI:58262"/>
        <dbReference type="EC" id="2.7.7.60"/>
    </reaction>
</comment>
<keyword evidence="4 7" id="KW-0808">Transferase</keyword>
<evidence type="ECO:0000313" key="9">
    <source>
        <dbReference type="Proteomes" id="UP000000271"/>
    </source>
</evidence>
<dbReference type="GO" id="GO:0019288">
    <property type="term" value="P:isopentenyl diphosphate biosynthetic process, methylerythritol 4-phosphate pathway"/>
    <property type="evidence" value="ECO:0007669"/>
    <property type="project" value="UniProtKB-UniRule"/>
</dbReference>
<gene>
    <name evidence="7" type="primary">ispD</name>
    <name evidence="8" type="ordered locus">Bsel_0087</name>
</gene>
<dbReference type="InterPro" id="IPR001228">
    <property type="entry name" value="IspD"/>
</dbReference>
<keyword evidence="5 7" id="KW-0548">Nucleotidyltransferase</keyword>
<dbReference type="PANTHER" id="PTHR32125:SF4">
    <property type="entry name" value="2-C-METHYL-D-ERYTHRITOL 4-PHOSPHATE CYTIDYLYLTRANSFERASE, CHLOROPLASTIC"/>
    <property type="match status" value="1"/>
</dbReference>
<dbReference type="EMBL" id="CP001791">
    <property type="protein sequence ID" value="ADH97636.1"/>
    <property type="molecule type" value="Genomic_DNA"/>
</dbReference>
<dbReference type="InterPro" id="IPR018294">
    <property type="entry name" value="ISPD_synthase_CS"/>
</dbReference>
<dbReference type="UniPathway" id="UPA00056">
    <property type="reaction ID" value="UER00093"/>
</dbReference>
<evidence type="ECO:0000256" key="2">
    <source>
        <dbReference type="ARBA" id="ARBA00004787"/>
    </source>
</evidence>
<reference evidence="8" key="1">
    <citation type="submission" date="2009-10" db="EMBL/GenBank/DDBJ databases">
        <title>Complete sequence of Bacillus selenitireducens MLS10.</title>
        <authorList>
            <consortium name="US DOE Joint Genome Institute"/>
            <person name="Lucas S."/>
            <person name="Copeland A."/>
            <person name="Lapidus A."/>
            <person name="Glavina del Rio T."/>
            <person name="Dalin E."/>
            <person name="Tice H."/>
            <person name="Bruce D."/>
            <person name="Goodwin L."/>
            <person name="Pitluck S."/>
            <person name="Sims D."/>
            <person name="Brettin T."/>
            <person name="Detter J.C."/>
            <person name="Han C."/>
            <person name="Larimer F."/>
            <person name="Land M."/>
            <person name="Hauser L."/>
            <person name="Kyrpides N."/>
            <person name="Ovchinnikova G."/>
            <person name="Stolz J."/>
        </authorList>
    </citation>
    <scope>NUCLEOTIDE SEQUENCE [LARGE SCALE GENOMIC DNA]</scope>
    <source>
        <strain evidence="8">MLS10</strain>
    </source>
</reference>
<dbReference type="SUPFAM" id="SSF53448">
    <property type="entry name" value="Nucleotide-diphospho-sugar transferases"/>
    <property type="match status" value="1"/>
</dbReference>
<dbReference type="OrthoDB" id="9806837at2"/>
<feature type="site" description="Transition state stabilizer" evidence="7">
    <location>
        <position position="16"/>
    </location>
</feature>
<dbReference type="CDD" id="cd02516">
    <property type="entry name" value="CDP-ME_synthetase"/>
    <property type="match status" value="1"/>
</dbReference>
<dbReference type="AlphaFoldDB" id="D6XV78"/>
<dbReference type="RefSeq" id="WP_013171066.1">
    <property type="nucleotide sequence ID" value="NC_014219.1"/>
</dbReference>
<proteinExistence type="inferred from homology"/>
<dbReference type="Gene3D" id="3.90.550.10">
    <property type="entry name" value="Spore Coat Polysaccharide Biosynthesis Protein SpsA, Chain A"/>
    <property type="match status" value="1"/>
</dbReference>
<feature type="site" description="Transition state stabilizer" evidence="7">
    <location>
        <position position="23"/>
    </location>
</feature>
<feature type="site" description="Positions MEP for the nucleophilic attack" evidence="7">
    <location>
        <position position="209"/>
    </location>
</feature>
<dbReference type="eggNOG" id="COG1211">
    <property type="taxonomic scope" value="Bacteria"/>
</dbReference>
<dbReference type="NCBIfam" id="TIGR00453">
    <property type="entry name" value="ispD"/>
    <property type="match status" value="1"/>
</dbReference>
<dbReference type="GO" id="GO:0050518">
    <property type="term" value="F:2-C-methyl-D-erythritol 4-phosphate cytidylyltransferase activity"/>
    <property type="evidence" value="ECO:0007669"/>
    <property type="project" value="UniProtKB-UniRule"/>
</dbReference>
<dbReference type="STRING" id="439292.Bsel_0087"/>
<organism evidence="8 9">
    <name type="scientific">Bacillus selenitireducens (strain ATCC 700615 / DSM 15326 / MLS10)</name>
    <dbReference type="NCBI Taxonomy" id="439292"/>
    <lineage>
        <taxon>Bacteria</taxon>
        <taxon>Bacillati</taxon>
        <taxon>Bacillota</taxon>
        <taxon>Bacilli</taxon>
        <taxon>Bacillales</taxon>
        <taxon>Bacillaceae</taxon>
        <taxon>Salisediminibacterium</taxon>
    </lineage>
</organism>
<feature type="site" description="Positions MEP for the nucleophilic attack" evidence="7">
    <location>
        <position position="153"/>
    </location>
</feature>
<evidence type="ECO:0000256" key="3">
    <source>
        <dbReference type="ARBA" id="ARBA00009789"/>
    </source>
</evidence>
<comment type="pathway">
    <text evidence="2 7">Isoprenoid biosynthesis; isopentenyl diphosphate biosynthesis via DXP pathway; isopentenyl diphosphate from 1-deoxy-D-xylulose 5-phosphate: step 2/6.</text>
</comment>
<dbReference type="EC" id="2.7.7.60" evidence="7"/>
<evidence type="ECO:0000313" key="8">
    <source>
        <dbReference type="EMBL" id="ADH97636.1"/>
    </source>
</evidence>
<accession>D6XV78</accession>